<feature type="compositionally biased region" description="Basic and acidic residues" evidence="1">
    <location>
        <begin position="100"/>
        <end position="111"/>
    </location>
</feature>
<feature type="compositionally biased region" description="Low complexity" evidence="1">
    <location>
        <begin position="117"/>
        <end position="133"/>
    </location>
</feature>
<feature type="compositionally biased region" description="Polar residues" evidence="1">
    <location>
        <begin position="142"/>
        <end position="160"/>
    </location>
</feature>
<evidence type="ECO:0000313" key="3">
    <source>
        <dbReference type="EMBL" id="KAK8008162.1"/>
    </source>
</evidence>
<dbReference type="EMBL" id="JAQQWI010000016">
    <property type="protein sequence ID" value="KAK8008162.1"/>
    <property type="molecule type" value="Genomic_DNA"/>
</dbReference>
<accession>A0ABR1RD70</accession>
<proteinExistence type="predicted"/>
<feature type="transmembrane region" description="Helical" evidence="2">
    <location>
        <begin position="733"/>
        <end position="756"/>
    </location>
</feature>
<gene>
    <name evidence="3" type="ORF">PG991_010713</name>
</gene>
<feature type="transmembrane region" description="Helical" evidence="2">
    <location>
        <begin position="192"/>
        <end position="214"/>
    </location>
</feature>
<evidence type="ECO:0000256" key="2">
    <source>
        <dbReference type="SAM" id="Phobius"/>
    </source>
</evidence>
<sequence>MAVALPNIGRSVEAQRAVLPSFIVFPVHWWYGTARWPCLAQSEVFTGGRGRALRQECPIAQRIACGSPSAWLRQSLPTPSTVKRSRLRTALLLVCHFEMQETPHSPSERPRPPSRSPSPTSSAVASAESETTPRPSRENHPILTSRTVSQESQVLYSSPTRGRPGEYKPVAAEEASTSQVQRPKRSIELTTLFTDCVVIILPVALLVFVAFLWSLKDSQVSEKTYTSWNNAIKVVATALPIIYATVVGRLMSEATRWRLEHGASVGSLEQLMGSRTVGGTITTLFQFQSWNLLTLALLAIWALSPLGTQSLLQVSNLRTDLEWSDAKTTYFDNSAKSHLVQWARLESGMEERQNLKANLGAVARLYTTLVSTPESSKLSTMDLWGNVKIPYLHSADDDWKDVTRNLNSDGYSSLAGVPLGHISPDHNASFPLESTYIQLQCDLIKNKHIEPETGNMRSDMLVNASLDYASYGSSGFQHSVYQLPNGTWHGIPFPRQDTGGSATWSLGLNRFVDPLWFGGNKTNYTEFYPSPKGPHDGDLHRPNLFVNRGDIKAEPAGLFFRARCLSNQIHVPMYFTGQCSVSQAYVESRVNCTRKPNSQHSCAVTAQRPSRQPHAPKAITPLSFPTIFRWVSQELPITTGGDISYQSEPSLYYLADPSLKAMADAYLPIAFLTNVTKRDLEVRLGQLLNTYYQLTQMSLNIMGGTDGGFVVDPNITAPVQYNKSVLRFGISDAWAALCLASCVVMLVAGVLSVIIAHWARGPEILGYVSTVFRDSRHMELAEGSGQLTAVDLSKSMAKERIRYGALRNGDGDELCMGVGREEDTGGITGKRGQL</sequence>
<keyword evidence="2" id="KW-0812">Transmembrane</keyword>
<evidence type="ECO:0000256" key="1">
    <source>
        <dbReference type="SAM" id="MobiDB-lite"/>
    </source>
</evidence>
<reference evidence="3 4" key="1">
    <citation type="submission" date="2023-01" db="EMBL/GenBank/DDBJ databases">
        <title>Analysis of 21 Apiospora genomes using comparative genomics revels a genus with tremendous synthesis potential of carbohydrate active enzymes and secondary metabolites.</title>
        <authorList>
            <person name="Sorensen T."/>
        </authorList>
    </citation>
    <scope>NUCLEOTIDE SEQUENCE [LARGE SCALE GENOMIC DNA]</scope>
    <source>
        <strain evidence="3 4">CBS 20057</strain>
    </source>
</reference>
<organism evidence="3 4">
    <name type="scientific">Apiospora marii</name>
    <dbReference type="NCBI Taxonomy" id="335849"/>
    <lineage>
        <taxon>Eukaryota</taxon>
        <taxon>Fungi</taxon>
        <taxon>Dikarya</taxon>
        <taxon>Ascomycota</taxon>
        <taxon>Pezizomycotina</taxon>
        <taxon>Sordariomycetes</taxon>
        <taxon>Xylariomycetidae</taxon>
        <taxon>Amphisphaeriales</taxon>
        <taxon>Apiosporaceae</taxon>
        <taxon>Apiospora</taxon>
    </lineage>
</organism>
<comment type="caution">
    <text evidence="3">The sequence shown here is derived from an EMBL/GenBank/DDBJ whole genome shotgun (WGS) entry which is preliminary data.</text>
</comment>
<feature type="region of interest" description="Disordered" evidence="1">
    <location>
        <begin position="100"/>
        <end position="181"/>
    </location>
</feature>
<evidence type="ECO:0000313" key="4">
    <source>
        <dbReference type="Proteomes" id="UP001396898"/>
    </source>
</evidence>
<keyword evidence="2" id="KW-1133">Transmembrane helix</keyword>
<name>A0ABR1RD70_9PEZI</name>
<protein>
    <submittedName>
        <fullName evidence="3">Uncharacterized protein</fullName>
    </submittedName>
</protein>
<feature type="transmembrane region" description="Helical" evidence="2">
    <location>
        <begin position="234"/>
        <end position="251"/>
    </location>
</feature>
<dbReference type="Proteomes" id="UP001396898">
    <property type="component" value="Unassembled WGS sequence"/>
</dbReference>
<keyword evidence="2" id="KW-0472">Membrane</keyword>
<keyword evidence="4" id="KW-1185">Reference proteome</keyword>